<dbReference type="NCBIfam" id="NF000642">
    <property type="entry name" value="PRK00024.1"/>
    <property type="match status" value="1"/>
</dbReference>
<dbReference type="InterPro" id="IPR037518">
    <property type="entry name" value="MPN"/>
</dbReference>
<reference evidence="9 10" key="1">
    <citation type="journal article" date="2011" name="Curr. Microbiol.">
        <title>Luteibacter jiangsuensis sp. nov.: a methamidophos-degrading bacterium isolated from a methamidophos-manufacturing factory.</title>
        <authorList>
            <person name="Wang L."/>
            <person name="Wang G.L."/>
            <person name="Li S.P."/>
            <person name="Jiang J.D."/>
        </authorList>
    </citation>
    <scope>NUCLEOTIDE SEQUENCE [LARGE SCALE GENOMIC DNA]</scope>
    <source>
        <strain evidence="9 10">CGMCC 1.10133</strain>
    </source>
</reference>
<keyword evidence="1" id="KW-0645">Protease</keyword>
<feature type="domain" description="MPN" evidence="8">
    <location>
        <begin position="124"/>
        <end position="246"/>
    </location>
</feature>
<dbReference type="Pfam" id="PF20582">
    <property type="entry name" value="UPF0758_N"/>
    <property type="match status" value="1"/>
</dbReference>
<dbReference type="PROSITE" id="PS01302">
    <property type="entry name" value="UPF0758"/>
    <property type="match status" value="1"/>
</dbReference>
<proteinExistence type="inferred from homology"/>
<dbReference type="EMBL" id="JAAQQR010000008">
    <property type="protein sequence ID" value="NID06318.1"/>
    <property type="molecule type" value="Genomic_DNA"/>
</dbReference>
<dbReference type="RefSeq" id="WP_167128511.1">
    <property type="nucleotide sequence ID" value="NZ_JAAQQR010000008.1"/>
</dbReference>
<dbReference type="Proteomes" id="UP001429601">
    <property type="component" value="Unassembled WGS sequence"/>
</dbReference>
<dbReference type="InterPro" id="IPR001405">
    <property type="entry name" value="UPF0758"/>
</dbReference>
<protein>
    <submittedName>
        <fullName evidence="9">DNA repair protein RadC</fullName>
    </submittedName>
</protein>
<gene>
    <name evidence="9" type="primary">radC</name>
    <name evidence="9" type="ORF">HBF26_15600</name>
</gene>
<dbReference type="InterPro" id="IPR020891">
    <property type="entry name" value="UPF0758_CS"/>
</dbReference>
<accession>A0ABX0Q7G7</accession>
<keyword evidence="2" id="KW-0479">Metal-binding</keyword>
<comment type="similarity">
    <text evidence="6">Belongs to the UPF0758 family.</text>
</comment>
<dbReference type="Pfam" id="PF04002">
    <property type="entry name" value="RadC"/>
    <property type="match status" value="1"/>
</dbReference>
<evidence type="ECO:0000259" key="8">
    <source>
        <dbReference type="PROSITE" id="PS50249"/>
    </source>
</evidence>
<comment type="caution">
    <text evidence="9">The sequence shown here is derived from an EMBL/GenBank/DDBJ whole genome shotgun (WGS) entry which is preliminary data.</text>
</comment>
<dbReference type="NCBIfam" id="TIGR00608">
    <property type="entry name" value="radc"/>
    <property type="match status" value="1"/>
</dbReference>
<dbReference type="Gene3D" id="3.40.140.10">
    <property type="entry name" value="Cytidine Deaminase, domain 2"/>
    <property type="match status" value="1"/>
</dbReference>
<dbReference type="PANTHER" id="PTHR30471:SF3">
    <property type="entry name" value="UPF0758 PROTEIN YEES-RELATED"/>
    <property type="match status" value="1"/>
</dbReference>
<organism evidence="9 10">
    <name type="scientific">Luteibacter jiangsuensis</name>
    <dbReference type="NCBI Taxonomy" id="637577"/>
    <lineage>
        <taxon>Bacteria</taxon>
        <taxon>Pseudomonadati</taxon>
        <taxon>Pseudomonadota</taxon>
        <taxon>Gammaproteobacteria</taxon>
        <taxon>Lysobacterales</taxon>
        <taxon>Rhodanobacteraceae</taxon>
        <taxon>Luteibacter</taxon>
    </lineage>
</organism>
<keyword evidence="5" id="KW-0482">Metalloprotease</keyword>
<evidence type="ECO:0000256" key="3">
    <source>
        <dbReference type="ARBA" id="ARBA00022801"/>
    </source>
</evidence>
<dbReference type="CDD" id="cd08071">
    <property type="entry name" value="MPN_DUF2466"/>
    <property type="match status" value="1"/>
</dbReference>
<evidence type="ECO:0000256" key="4">
    <source>
        <dbReference type="ARBA" id="ARBA00022833"/>
    </source>
</evidence>
<dbReference type="SUPFAM" id="SSF102712">
    <property type="entry name" value="JAB1/MPN domain"/>
    <property type="match status" value="1"/>
</dbReference>
<evidence type="ECO:0000256" key="1">
    <source>
        <dbReference type="ARBA" id="ARBA00022670"/>
    </source>
</evidence>
<evidence type="ECO:0000256" key="5">
    <source>
        <dbReference type="ARBA" id="ARBA00023049"/>
    </source>
</evidence>
<sequence length="252" mass="27330">MKPGPDDTSAVREAPIAPPTYRSQPIRSWATHERPRERLYAHGASALSDAELLAVLLGSGSAGSDAVTTARSILSRAGGLGRLLSEAGELPPISGFGPVKRARLMVALELARRALSEGLVDLPRIDNPRDSAQYLRARLVHLRHEVFACLFLDTRHRVLAYEELFRGTIDGASVYPREVVRACLRHHASAVILAHNHPSGVAEPSAADLDITRTLIDALALMDIRVLDHLIVGHGEPVSLAERGLMQRNVPL</sequence>
<keyword evidence="10" id="KW-1185">Reference proteome</keyword>
<keyword evidence="4" id="KW-0862">Zinc</keyword>
<evidence type="ECO:0000256" key="6">
    <source>
        <dbReference type="RuleBase" id="RU003797"/>
    </source>
</evidence>
<dbReference type="InterPro" id="IPR046778">
    <property type="entry name" value="UPF0758_N"/>
</dbReference>
<evidence type="ECO:0000256" key="7">
    <source>
        <dbReference type="SAM" id="MobiDB-lite"/>
    </source>
</evidence>
<evidence type="ECO:0000313" key="9">
    <source>
        <dbReference type="EMBL" id="NID06318.1"/>
    </source>
</evidence>
<dbReference type="PROSITE" id="PS50249">
    <property type="entry name" value="MPN"/>
    <property type="match status" value="1"/>
</dbReference>
<name>A0ABX0Q7G7_9GAMM</name>
<dbReference type="InterPro" id="IPR025657">
    <property type="entry name" value="RadC_JAB"/>
</dbReference>
<feature type="region of interest" description="Disordered" evidence="7">
    <location>
        <begin position="1"/>
        <end position="29"/>
    </location>
</feature>
<dbReference type="PANTHER" id="PTHR30471">
    <property type="entry name" value="DNA REPAIR PROTEIN RADC"/>
    <property type="match status" value="1"/>
</dbReference>
<keyword evidence="3" id="KW-0378">Hydrolase</keyword>
<evidence type="ECO:0000256" key="2">
    <source>
        <dbReference type="ARBA" id="ARBA00022723"/>
    </source>
</evidence>
<evidence type="ECO:0000313" key="10">
    <source>
        <dbReference type="Proteomes" id="UP001429601"/>
    </source>
</evidence>